<gene>
    <name evidence="9" type="primary">rpoC2</name>
    <name evidence="14" type="ORF">A6770_23435</name>
</gene>
<dbReference type="Proteomes" id="UP000252107">
    <property type="component" value="Unassembled WGS sequence"/>
</dbReference>
<evidence type="ECO:0000256" key="1">
    <source>
        <dbReference type="ARBA" id="ARBA00004026"/>
    </source>
</evidence>
<evidence type="ECO:0000256" key="9">
    <source>
        <dbReference type="HAMAP-Rule" id="MF_01324"/>
    </source>
</evidence>
<dbReference type="Pfam" id="PF05000">
    <property type="entry name" value="RNA_pol_Rpb1_4"/>
    <property type="match status" value="1"/>
</dbReference>
<reference evidence="14" key="1">
    <citation type="submission" date="2016-04" db="EMBL/GenBank/DDBJ databases">
        <authorList>
            <person name="Tabuchi Yagui T.R."/>
        </authorList>
    </citation>
    <scope>NUCLEOTIDE SEQUENCE [LARGE SCALE GENOMIC DNA]</scope>
    <source>
        <strain evidence="14">NIES-26</strain>
    </source>
</reference>
<keyword evidence="3 9" id="KW-0808">Transferase</keyword>
<comment type="function">
    <text evidence="1 9">DNA-dependent RNA polymerase catalyzes the transcription of DNA into RNA using the four ribonucleoside triphosphates as substrates.</text>
</comment>
<keyword evidence="7 9" id="KW-0804">Transcription</keyword>
<dbReference type="EMBL" id="LXQD01000297">
    <property type="protein sequence ID" value="RCJ28556.1"/>
    <property type="molecule type" value="Genomic_DNA"/>
</dbReference>
<dbReference type="CDD" id="cd02655">
    <property type="entry name" value="RNAP_beta'_C"/>
    <property type="match status" value="1"/>
</dbReference>
<feature type="region of interest" description="Disordered" evidence="10">
    <location>
        <begin position="1334"/>
        <end position="1367"/>
    </location>
</feature>
<dbReference type="GO" id="GO:0008270">
    <property type="term" value="F:zinc ion binding"/>
    <property type="evidence" value="ECO:0007669"/>
    <property type="project" value="UniProtKB-UniRule"/>
</dbReference>
<comment type="subunit">
    <text evidence="8 9">In cyanobacteria the RNAP catalytic core is composed of 2 alpha, 1 beta, 1 beta', 1 gamma and 1 omega subunit. When a sigma factor is associated with the core the holoenzyme is formed, which can initiate transcription.</text>
</comment>
<keyword evidence="15" id="KW-1185">Reference proteome</keyword>
<evidence type="ECO:0000313" key="14">
    <source>
        <dbReference type="EMBL" id="RCJ28556.1"/>
    </source>
</evidence>
<sequence>MTNENTVFRNRVVNKGQLQKLISWAFTHYGTARTAVMADKLKDLGFRYATKAGVSISVDDLMVPPSKRSLLDAAEEEIRATEARYQRGEITEVERFQKVIDTWNGTSEALKDEVVVHFKKTNPLNSVYMMAFSGARGNISQVRQLVGMRGLMADPQGEIIGLPIKTNFREGLTVTEYIISSYGARKGLVDTALRTADSGYLTRRLVDVSQDVIIREFDCGTTRGIPIRPMTEGAKTLIPLATRLMGRVIGEDVIHPKTKEVIAPRNTPVSDDLAIAIQKAGVTEVVVRSPLTCEAARSVCQHCYGWSLAHAKMVDLGEAVGIIAAQSIGEPGTQLTMRTFHTGGVFTGEVAQQVRSKTDGTIRLPRKLRTRTYRTRHGEDALYVEANGIMILEPKKEGSQTPANQEIHVTQGSTLYVVDGQQVKVGQLLAEVALGGRTARANTEKAVKDVATDLAGEVQFAEVVPEQKTDRQGNTTTTAARGGLIWILSGEVYNLPPGAELVVKNGDAIASNGVLAETKLTTLHGGVVRLPEATPGKSTREIEIITASVVLDQATVTVQSGQGRNSYLVSTGNNQVFNLRATPGTKVQNGQVVAELIDDHYRTTTGGFLKFAGVEVQKKGKAKLGYEVVQGGTLLWIPEETHEVNKDISLLLVEDGQFVEAGTEVVKDIFCQTSGVVEVTQKNDILREVVIKPGELLMVDDPEAVIGRDNTFVQPGEEFQGTVATELRYIQYVESPEGPALLSRPVVEYAVPNNPDVPSTTSVSQQTGRSIQLRAVQRLPYKDSERVKSVEGVELLRTQLVLEIEQEGEQDHTASPLAADIELIPDTENPDVQTTVPATGVTPAPECLRLQLVILESLVVRRDIAADATQGSTQTSLEVQDGQTIAPGAVVARTQILSKEGGIVRGIQKGTEAVRRCLVLRQNDTITTHTSAEPKVKVGSLLVEGAEIAPGIFVEESGQVMNIKKAAAPSAASDSALSTQNYAITIRVGRPYRVSPGAVLQIEDGDLVQRGDNLVLLVFERSKTGDIIQGLPRIEELLEARKPKEACILARRAGEVKVVYGDGDEAIAIKVVESNGVVSDYPLGPGQNLMVPDGATVVAGEPLTDGPSNPHEILEIFFSLGSEDGVYACASHALQKVQTFLVNEVQLVYQSQGIDIADKHIEVIVRQMTNKVRIDDGGDTTMLPGELVELRQVEQVNEAMAITGGARAQYTPVLLGITKASLNTDSFISAASFQETTRVLTEAAIEGKSDWLRGLKENVIIGRLIPAGTGYNTYDEPGALDEYAALESTSVLDEVDDPMDMVLDDRTARAYNLDSPSLGETGFGNRRVERSILDDDDELIADEVTDLVEDDEEDDYEEDEEDDYEEE</sequence>
<evidence type="ECO:0000256" key="6">
    <source>
        <dbReference type="ARBA" id="ARBA00022833"/>
    </source>
</evidence>
<evidence type="ECO:0000259" key="11">
    <source>
        <dbReference type="Pfam" id="PF04983"/>
    </source>
</evidence>
<feature type="binding site" evidence="9">
    <location>
        <position position="303"/>
    </location>
    <ligand>
        <name>Zn(2+)</name>
        <dbReference type="ChEBI" id="CHEBI:29105"/>
    </ligand>
</feature>
<evidence type="ECO:0000259" key="13">
    <source>
        <dbReference type="Pfam" id="PF05000"/>
    </source>
</evidence>
<evidence type="ECO:0000256" key="4">
    <source>
        <dbReference type="ARBA" id="ARBA00022695"/>
    </source>
</evidence>
<comment type="similarity">
    <text evidence="9">Belongs to the RNA polymerase beta' chain family. RpoC2 subfamily.</text>
</comment>
<dbReference type="NCBIfam" id="NF002724">
    <property type="entry name" value="PRK02597.1"/>
    <property type="match status" value="1"/>
</dbReference>
<dbReference type="Pfam" id="PF04983">
    <property type="entry name" value="RNA_pol_Rpb1_3"/>
    <property type="match status" value="1"/>
</dbReference>
<evidence type="ECO:0000256" key="2">
    <source>
        <dbReference type="ARBA" id="ARBA00022478"/>
    </source>
</evidence>
<dbReference type="GO" id="GO:0006351">
    <property type="term" value="P:DNA-templated transcription"/>
    <property type="evidence" value="ECO:0007669"/>
    <property type="project" value="UniProtKB-UniRule"/>
</dbReference>
<dbReference type="HAMAP" id="MF_01324">
    <property type="entry name" value="RNApol_bact_RpoC2"/>
    <property type="match status" value="1"/>
</dbReference>
<feature type="domain" description="RNA polymerase Rpb1" evidence="13">
    <location>
        <begin position="90"/>
        <end position="161"/>
    </location>
</feature>
<dbReference type="PANTHER" id="PTHR19376">
    <property type="entry name" value="DNA-DIRECTED RNA POLYMERASE"/>
    <property type="match status" value="1"/>
</dbReference>
<comment type="cofactor">
    <cofactor evidence="9">
        <name>Zn(2+)</name>
        <dbReference type="ChEBI" id="CHEBI:29105"/>
    </cofactor>
    <text evidence="9">Binds 1 Zn(2+) ion per subunit.</text>
</comment>
<proteinExistence type="inferred from homology"/>
<accession>A0A367QWH1</accession>
<dbReference type="EC" id="2.7.7.6" evidence="9"/>
<evidence type="ECO:0000256" key="7">
    <source>
        <dbReference type="ARBA" id="ARBA00023163"/>
    </source>
</evidence>
<keyword evidence="2 9" id="KW-0240">DNA-directed RNA polymerase</keyword>
<dbReference type="PANTHER" id="PTHR19376:SF68">
    <property type="entry name" value="DNA-DIRECTED RNA POLYMERASE SUBUNIT BETA"/>
    <property type="match status" value="1"/>
</dbReference>
<dbReference type="Gene3D" id="2.40.50.100">
    <property type="match status" value="2"/>
</dbReference>
<evidence type="ECO:0000256" key="3">
    <source>
        <dbReference type="ARBA" id="ARBA00022679"/>
    </source>
</evidence>
<feature type="binding site" evidence="9">
    <location>
        <position position="219"/>
    </location>
    <ligand>
        <name>Zn(2+)</name>
        <dbReference type="ChEBI" id="CHEBI:29105"/>
    </ligand>
</feature>
<dbReference type="NCBIfam" id="TIGR02388">
    <property type="entry name" value="rpoC2_cyan"/>
    <property type="match status" value="1"/>
</dbReference>
<dbReference type="InterPro" id="IPR038120">
    <property type="entry name" value="Rpb1_funnel_sf"/>
</dbReference>
<dbReference type="Gene3D" id="1.10.150.390">
    <property type="match status" value="1"/>
</dbReference>
<feature type="domain" description="RNA polymerase Rpb1" evidence="12">
    <location>
        <begin position="1134"/>
        <end position="1223"/>
    </location>
</feature>
<dbReference type="FunFam" id="1.10.150.390:FF:000002">
    <property type="entry name" value="DNA-directed RNA polymerase subunit beta"/>
    <property type="match status" value="1"/>
</dbReference>
<keyword evidence="4 9" id="KW-0548">Nucleotidyltransferase</keyword>
<evidence type="ECO:0000259" key="12">
    <source>
        <dbReference type="Pfam" id="PF04998"/>
    </source>
</evidence>
<protein>
    <recommendedName>
        <fullName evidence="9">DNA-directed RNA polymerase subunit beta'</fullName>
        <shortName evidence="9">RNAP subunit beta'</shortName>
        <ecNumber evidence="9">2.7.7.6</ecNumber>
    </recommendedName>
    <alternativeName>
        <fullName evidence="9">RNA polymerase subunit beta'</fullName>
    </alternativeName>
    <alternativeName>
        <fullName evidence="9">Transcriptase subunit beta'</fullName>
    </alternativeName>
</protein>
<evidence type="ECO:0000313" key="15">
    <source>
        <dbReference type="Proteomes" id="UP000252107"/>
    </source>
</evidence>
<dbReference type="GO" id="GO:0003677">
    <property type="term" value="F:DNA binding"/>
    <property type="evidence" value="ECO:0007669"/>
    <property type="project" value="UniProtKB-UniRule"/>
</dbReference>
<feature type="domain" description="RNA polymerase Rpb1" evidence="11">
    <location>
        <begin position="7"/>
        <end position="61"/>
    </location>
</feature>
<organism evidence="14 15">
    <name type="scientific">Nostoc minutum NIES-26</name>
    <dbReference type="NCBI Taxonomy" id="1844469"/>
    <lineage>
        <taxon>Bacteria</taxon>
        <taxon>Bacillati</taxon>
        <taxon>Cyanobacteriota</taxon>
        <taxon>Cyanophyceae</taxon>
        <taxon>Nostocales</taxon>
        <taxon>Nostocaceae</taxon>
        <taxon>Nostoc</taxon>
    </lineage>
</organism>
<dbReference type="InterPro" id="IPR007081">
    <property type="entry name" value="RNA_pol_Rpb1_5"/>
</dbReference>
<evidence type="ECO:0000256" key="5">
    <source>
        <dbReference type="ARBA" id="ARBA00022723"/>
    </source>
</evidence>
<dbReference type="InterPro" id="IPR012756">
    <property type="entry name" value="DNA-dir_RpoC2_beta_pp"/>
</dbReference>
<comment type="caution">
    <text evidence="14">The sequence shown here is derived from an EMBL/GenBank/DDBJ whole genome shotgun (WGS) entry which is preliminary data.</text>
</comment>
<dbReference type="Gene3D" id="1.10.132.30">
    <property type="match status" value="1"/>
</dbReference>
<dbReference type="InterPro" id="IPR042102">
    <property type="entry name" value="RNA_pol_Rpb1_3_sf"/>
</dbReference>
<dbReference type="InterPro" id="IPR045867">
    <property type="entry name" value="DNA-dir_RpoC_beta_prime"/>
</dbReference>
<dbReference type="SUPFAM" id="SSF64484">
    <property type="entry name" value="beta and beta-prime subunits of DNA dependent RNA-polymerase"/>
    <property type="match status" value="1"/>
</dbReference>
<dbReference type="Gene3D" id="1.10.1790.20">
    <property type="match status" value="1"/>
</dbReference>
<keyword evidence="6 9" id="KW-0862">Zinc</keyword>
<dbReference type="Gene3D" id="1.10.274.100">
    <property type="entry name" value="RNA polymerase Rpb1, domain 3"/>
    <property type="match status" value="1"/>
</dbReference>
<feature type="domain" description="RNA polymerase Rpb1" evidence="12">
    <location>
        <begin position="171"/>
        <end position="396"/>
    </location>
</feature>
<evidence type="ECO:0000256" key="10">
    <source>
        <dbReference type="SAM" id="MobiDB-lite"/>
    </source>
</evidence>
<dbReference type="GO" id="GO:0000428">
    <property type="term" value="C:DNA-directed RNA polymerase complex"/>
    <property type="evidence" value="ECO:0007669"/>
    <property type="project" value="UniProtKB-KW"/>
</dbReference>
<dbReference type="InterPro" id="IPR007083">
    <property type="entry name" value="RNA_pol_Rpb1_4"/>
</dbReference>
<keyword evidence="5 9" id="KW-0479">Metal-binding</keyword>
<dbReference type="GO" id="GO:0003899">
    <property type="term" value="F:DNA-directed RNA polymerase activity"/>
    <property type="evidence" value="ECO:0007669"/>
    <property type="project" value="UniProtKB-UniRule"/>
</dbReference>
<dbReference type="InterPro" id="IPR007066">
    <property type="entry name" value="RNA_pol_Rpb1_3"/>
</dbReference>
<feature type="binding site" evidence="9">
    <location>
        <position position="300"/>
    </location>
    <ligand>
        <name>Zn(2+)</name>
        <dbReference type="ChEBI" id="CHEBI:29105"/>
    </ligand>
</feature>
<feature type="binding site" evidence="9">
    <location>
        <position position="293"/>
    </location>
    <ligand>
        <name>Zn(2+)</name>
        <dbReference type="ChEBI" id="CHEBI:29105"/>
    </ligand>
</feature>
<evidence type="ECO:0000256" key="8">
    <source>
        <dbReference type="ARBA" id="ARBA00025825"/>
    </source>
</evidence>
<name>A0A367QWH1_9NOSO</name>
<comment type="catalytic activity">
    <reaction evidence="9">
        <text>RNA(n) + a ribonucleoside 5'-triphosphate = RNA(n+1) + diphosphate</text>
        <dbReference type="Rhea" id="RHEA:21248"/>
        <dbReference type="Rhea" id="RHEA-COMP:14527"/>
        <dbReference type="Rhea" id="RHEA-COMP:17342"/>
        <dbReference type="ChEBI" id="CHEBI:33019"/>
        <dbReference type="ChEBI" id="CHEBI:61557"/>
        <dbReference type="ChEBI" id="CHEBI:140395"/>
        <dbReference type="EC" id="2.7.7.6"/>
    </reaction>
</comment>
<dbReference type="Pfam" id="PF04998">
    <property type="entry name" value="RNA_pol_Rpb1_5"/>
    <property type="match status" value="2"/>
</dbReference>